<dbReference type="CDD" id="cd06450">
    <property type="entry name" value="DOPA_deC_like"/>
    <property type="match status" value="1"/>
</dbReference>
<evidence type="ECO:0000256" key="13">
    <source>
        <dbReference type="PIRSR" id="PIRSR602129-50"/>
    </source>
</evidence>
<organism evidence="16 17">
    <name type="scientific">Salmo trutta</name>
    <name type="common">Brown trout</name>
    <dbReference type="NCBI Taxonomy" id="8032"/>
    <lineage>
        <taxon>Eukaryota</taxon>
        <taxon>Metazoa</taxon>
        <taxon>Chordata</taxon>
        <taxon>Craniata</taxon>
        <taxon>Vertebrata</taxon>
        <taxon>Euteleostomi</taxon>
        <taxon>Actinopterygii</taxon>
        <taxon>Neopterygii</taxon>
        <taxon>Teleostei</taxon>
        <taxon>Protacanthopterygii</taxon>
        <taxon>Salmoniformes</taxon>
        <taxon>Salmonidae</taxon>
        <taxon>Salmoninae</taxon>
        <taxon>Salmo</taxon>
    </lineage>
</organism>
<evidence type="ECO:0000256" key="5">
    <source>
        <dbReference type="ARBA" id="ARBA00022793"/>
    </source>
</evidence>
<keyword evidence="5" id="KW-0210">Decarboxylase</keyword>
<evidence type="ECO:0000256" key="14">
    <source>
        <dbReference type="RuleBase" id="RU000382"/>
    </source>
</evidence>
<evidence type="ECO:0000256" key="3">
    <source>
        <dbReference type="ARBA" id="ARBA00011738"/>
    </source>
</evidence>
<dbReference type="SUPFAM" id="SSF53383">
    <property type="entry name" value="PLP-dependent transferases"/>
    <property type="match status" value="1"/>
</dbReference>
<comment type="function">
    <text evidence="8">Catalyzes the decarboxylation of L-3,4-dihydroxyphenylalanine (DOPA) to dopamine and L-5-hydroxytryptophan to serotonin.</text>
</comment>
<evidence type="ECO:0000256" key="9">
    <source>
        <dbReference type="ARBA" id="ARBA00037889"/>
    </source>
</evidence>
<comment type="pathway">
    <text evidence="9">Catecholamine biosynthesis; dopamine biosynthesis; dopamine from L-tyrosine: step 2/2.</text>
</comment>
<dbReference type="Gene3D" id="1.20.1340.10">
    <property type="entry name" value="dopa decarboxylase, N-terminal domain"/>
    <property type="match status" value="1"/>
</dbReference>
<dbReference type="FunFam" id="1.20.1340.10:FF:000001">
    <property type="entry name" value="Histidine decarboxylase"/>
    <property type="match status" value="1"/>
</dbReference>
<dbReference type="GO" id="GO:0006520">
    <property type="term" value="P:amino acid metabolic process"/>
    <property type="evidence" value="ECO:0007669"/>
    <property type="project" value="InterPro"/>
</dbReference>
<evidence type="ECO:0000256" key="7">
    <source>
        <dbReference type="ARBA" id="ARBA00023239"/>
    </source>
</evidence>
<keyword evidence="7 14" id="KW-0456">Lyase</keyword>
<comment type="similarity">
    <text evidence="2 14">Belongs to the group II decarboxylase family.</text>
</comment>
<evidence type="ECO:0000256" key="11">
    <source>
        <dbReference type="ARBA" id="ARBA00040968"/>
    </source>
</evidence>
<dbReference type="GeneTree" id="ENSGT00940000156004"/>
<dbReference type="Pfam" id="PF00282">
    <property type="entry name" value="Pyridoxal_deC"/>
    <property type="match status" value="1"/>
</dbReference>
<evidence type="ECO:0000256" key="1">
    <source>
        <dbReference type="ARBA" id="ARBA00001933"/>
    </source>
</evidence>
<dbReference type="GO" id="GO:0005737">
    <property type="term" value="C:cytoplasm"/>
    <property type="evidence" value="ECO:0007669"/>
    <property type="project" value="TreeGrafter"/>
</dbReference>
<evidence type="ECO:0000313" key="16">
    <source>
        <dbReference type="Ensembl" id="ENSSTUP00000094184.1"/>
    </source>
</evidence>
<name>A0A674DF37_SALTR</name>
<feature type="region of interest" description="Disordered" evidence="15">
    <location>
        <begin position="488"/>
        <end position="531"/>
    </location>
</feature>
<dbReference type="AlphaFoldDB" id="A0A674DF37"/>
<evidence type="ECO:0000256" key="10">
    <source>
        <dbReference type="ARBA" id="ARBA00038886"/>
    </source>
</evidence>
<dbReference type="GO" id="GO:0019752">
    <property type="term" value="P:carboxylic acid metabolic process"/>
    <property type="evidence" value="ECO:0007669"/>
    <property type="project" value="InterPro"/>
</dbReference>
<protein>
    <recommendedName>
        <fullName evidence="11">Aromatic-L-amino-acid decarboxylase</fullName>
        <ecNumber evidence="10">4.1.1.28</ecNumber>
    </recommendedName>
    <alternativeName>
        <fullName evidence="12">DOPA decarboxylase</fullName>
    </alternativeName>
</protein>
<reference evidence="16" key="2">
    <citation type="submission" date="2025-09" db="UniProtKB">
        <authorList>
            <consortium name="Ensembl"/>
        </authorList>
    </citation>
    <scope>IDENTIFICATION</scope>
</reference>
<evidence type="ECO:0000256" key="6">
    <source>
        <dbReference type="ARBA" id="ARBA00022898"/>
    </source>
</evidence>
<dbReference type="GO" id="GO:0030170">
    <property type="term" value="F:pyridoxal phosphate binding"/>
    <property type="evidence" value="ECO:0007669"/>
    <property type="project" value="InterPro"/>
</dbReference>
<keyword evidence="4" id="KW-0127">Catecholamine biosynthesis</keyword>
<dbReference type="InterPro" id="IPR015422">
    <property type="entry name" value="PyrdxlP-dep_Trfase_small"/>
</dbReference>
<evidence type="ECO:0000256" key="8">
    <source>
        <dbReference type="ARBA" id="ARBA00037256"/>
    </source>
</evidence>
<gene>
    <name evidence="16" type="primary">DDC</name>
    <name evidence="16" type="synonym">LOC115177099</name>
</gene>
<dbReference type="InterPro" id="IPR010977">
    <property type="entry name" value="Aromatic_deC"/>
</dbReference>
<proteinExistence type="inferred from homology"/>
<dbReference type="Proteomes" id="UP000472277">
    <property type="component" value="Chromosome 37"/>
</dbReference>
<evidence type="ECO:0000256" key="15">
    <source>
        <dbReference type="SAM" id="MobiDB-lite"/>
    </source>
</evidence>
<comment type="subunit">
    <text evidence="3">Homodimer.</text>
</comment>
<dbReference type="InParanoid" id="A0A674DF37"/>
<dbReference type="FunFam" id="3.90.1150.10:FF:000018">
    <property type="entry name" value="Histidine decarboxylase"/>
    <property type="match status" value="1"/>
</dbReference>
<dbReference type="GO" id="GO:0004058">
    <property type="term" value="F:aromatic-L-amino-acid decarboxylase activity"/>
    <property type="evidence" value="ECO:0007669"/>
    <property type="project" value="UniProtKB-EC"/>
</dbReference>
<feature type="compositionally biased region" description="Pro residues" evidence="15">
    <location>
        <begin position="499"/>
        <end position="516"/>
    </location>
</feature>
<dbReference type="Gene3D" id="3.90.1150.10">
    <property type="entry name" value="Aspartate Aminotransferase, domain 1"/>
    <property type="match status" value="1"/>
</dbReference>
<feature type="modified residue" description="N6-(pyridoxal phosphate)lysine" evidence="13">
    <location>
        <position position="305"/>
    </location>
</feature>
<dbReference type="GO" id="GO:0042423">
    <property type="term" value="P:catecholamine biosynthetic process"/>
    <property type="evidence" value="ECO:0007669"/>
    <property type="project" value="UniProtKB-KW"/>
</dbReference>
<dbReference type="EC" id="4.1.1.28" evidence="10"/>
<dbReference type="GO" id="GO:0042427">
    <property type="term" value="P:serotonin biosynthetic process"/>
    <property type="evidence" value="ECO:0007669"/>
    <property type="project" value="TreeGrafter"/>
</dbReference>
<dbReference type="FunCoup" id="A0A674DF37">
    <property type="interactions" value="934"/>
</dbReference>
<evidence type="ECO:0000313" key="17">
    <source>
        <dbReference type="Proteomes" id="UP000472277"/>
    </source>
</evidence>
<dbReference type="Ensembl" id="ENSSTUT00000100843.1">
    <property type="protein sequence ID" value="ENSSTUP00000094184.1"/>
    <property type="gene ID" value="ENSSTUG00000041458.1"/>
</dbReference>
<evidence type="ECO:0000256" key="2">
    <source>
        <dbReference type="ARBA" id="ARBA00009533"/>
    </source>
</evidence>
<dbReference type="InterPro" id="IPR002129">
    <property type="entry name" value="PyrdxlP-dep_de-COase"/>
</dbReference>
<dbReference type="Gene3D" id="3.40.640.10">
    <property type="entry name" value="Type I PLP-dependent aspartate aminotransferase-like (Major domain)"/>
    <property type="match status" value="1"/>
</dbReference>
<dbReference type="PRINTS" id="PR00800">
    <property type="entry name" value="YHDCRBOXLASE"/>
</dbReference>
<keyword evidence="6 13" id="KW-0663">Pyridoxal phosphate</keyword>
<reference evidence="16" key="1">
    <citation type="submission" date="2025-08" db="UniProtKB">
        <authorList>
            <consortium name="Ensembl"/>
        </authorList>
    </citation>
    <scope>IDENTIFICATION</scope>
</reference>
<dbReference type="PANTHER" id="PTHR11999:SF167">
    <property type="entry name" value="AROMATIC-L-AMINO-ACID DECARBOXYLASE"/>
    <property type="match status" value="1"/>
</dbReference>
<dbReference type="FunFam" id="3.40.640.10:FF:000025">
    <property type="entry name" value="Histidine decarboxylase"/>
    <property type="match status" value="1"/>
</dbReference>
<keyword evidence="17" id="KW-1185">Reference proteome</keyword>
<accession>A0A674DF37</accession>
<comment type="cofactor">
    <cofactor evidence="1 13 14">
        <name>pyridoxal 5'-phosphate</name>
        <dbReference type="ChEBI" id="CHEBI:597326"/>
    </cofactor>
</comment>
<evidence type="ECO:0000256" key="4">
    <source>
        <dbReference type="ARBA" id="ARBA00022584"/>
    </source>
</evidence>
<dbReference type="PANTHER" id="PTHR11999">
    <property type="entry name" value="GROUP II PYRIDOXAL-5-PHOSPHATE DECARBOXYLASE"/>
    <property type="match status" value="1"/>
</dbReference>
<dbReference type="InterPro" id="IPR015424">
    <property type="entry name" value="PyrdxlP-dep_Trfase"/>
</dbReference>
<sequence>MDTTEFRRRGKEMVDLIADYLENIEQRTVYPDVEPGYLRSLIPEEAPEDPDTYEDVVKDIERVIMPGVTHWHSPYFYAYFPTANSFPAMLADMLSGAIGCIGFSWAASPACTELETVMMDWLGKMLKLPEDFIAGTHGQGGGVIQGTASEATLVALLAARCRAVRMILASDPQRPETGITSKLVAYSSDQAHCSVERAGMIAGVRMKKIPTDQSDKYAVQGETLRRMIQEDKAAGLIPFYFCATLGTTPSCAFDHITELGPICNAEKIWMHIDAAYAGSSFICPEFRPLLNGIEFADSFNFNAHKWLLVNFDYEFTLFAPLTLTHLSPSASPCLPLPHPVSPSTSQHWQIPLGRRFRSLKMWFVFRMYGLKGLQDYIRKHVELAKEFESLVRADQRFEISADVVLGLVCFRLKGSNEVNETLLKRINNGRKIHLVPCLLSGQFVLRFALCARTTESRHIREAWRLITQLAEEVMQELLLNERGQARDGHHLPQGSVYAPPAPPTPLHPHPPCPVPSQPTVHPNHFRERSAC</sequence>
<evidence type="ECO:0000256" key="12">
    <source>
        <dbReference type="ARBA" id="ARBA00041275"/>
    </source>
</evidence>
<dbReference type="InterPro" id="IPR015421">
    <property type="entry name" value="PyrdxlP-dep_Trfase_major"/>
</dbReference>